<comment type="subcellular location">
    <subcellularLocation>
        <location evidence="1">Cytoplasmic vesicle</location>
        <location evidence="1">Clathrin-coated vesicle</location>
    </subcellularLocation>
</comment>
<dbReference type="GO" id="GO:0006897">
    <property type="term" value="P:endocytosis"/>
    <property type="evidence" value="ECO:0007669"/>
    <property type="project" value="TreeGrafter"/>
</dbReference>
<dbReference type="Pfam" id="PF03456">
    <property type="entry name" value="uDENN"/>
    <property type="match status" value="1"/>
</dbReference>
<dbReference type="InterPro" id="IPR037516">
    <property type="entry name" value="Tripartite_DENN"/>
</dbReference>
<dbReference type="PANTHER" id="PTHR13196:SF14">
    <property type="entry name" value="UDENN DOMAIN-CONTAINING PROTEIN"/>
    <property type="match status" value="1"/>
</dbReference>
<dbReference type="GO" id="GO:1901981">
    <property type="term" value="F:phosphatidylinositol phosphate binding"/>
    <property type="evidence" value="ECO:0007669"/>
    <property type="project" value="TreeGrafter"/>
</dbReference>
<proteinExistence type="predicted"/>
<reference evidence="5" key="1">
    <citation type="submission" date="2016-11" db="UniProtKB">
        <authorList>
            <consortium name="WormBaseParasite"/>
        </authorList>
    </citation>
    <scope>IDENTIFICATION</scope>
    <source>
        <strain evidence="5">pt0022</strain>
    </source>
</reference>
<dbReference type="Gene3D" id="3.30.450.200">
    <property type="match status" value="1"/>
</dbReference>
<name>A0A1I8EZN0_WUCBA</name>
<evidence type="ECO:0000313" key="5">
    <source>
        <dbReference type="WBParaSite" id="maker-PairedContig_762-snap-gene-0.20-mRNA-1"/>
    </source>
</evidence>
<dbReference type="FunFam" id="3.40.50.11500:FF:000004">
    <property type="entry name" value="DENN domain-containing protein 2C isoform X1"/>
    <property type="match status" value="1"/>
</dbReference>
<dbReference type="GO" id="GO:0005085">
    <property type="term" value="F:guanyl-nucleotide exchange factor activity"/>
    <property type="evidence" value="ECO:0007669"/>
    <property type="project" value="InterPro"/>
</dbReference>
<dbReference type="InterPro" id="IPR001194">
    <property type="entry name" value="cDENN_dom"/>
</dbReference>
<dbReference type="Gene3D" id="3.40.50.11500">
    <property type="match status" value="1"/>
</dbReference>
<dbReference type="InterPro" id="IPR005113">
    <property type="entry name" value="uDENN_dom"/>
</dbReference>
<evidence type="ECO:0000259" key="4">
    <source>
        <dbReference type="PROSITE" id="PS50211"/>
    </source>
</evidence>
<sequence>MVFPVIVLDFKINKIRIPWWMVRKDVVTLFDVFCEVGATLDGGVAVILQKYPDDFNHEQTLKSVAQFSFPCGVDELVLAKISFRLLKLDLKKFGSSAVYNVETVQLFSFVLTDEKSQYTYAFCRHTPHNNTCICILSGLPWTNVFYKILNHISAVMNNRPTNELDSFLTCAYHTPILGPGESLLIESNPGVNKLQVTVPDIGRLPTLKENKFMLEFYNAISEKQMIALYASLLKERRILFTSQKLGQLSSCIFAAAALLYPMHWQNLFIPVLPIGLIDMLMAPMPYLIGVPKKILQSVKQLELGDVMVIDLEERTLQCTHNDVLDLPAEALSILRHHLHSSSNMFFSDRLARSFLRTNVFLFGGYRKGLSCSSYSFSWDRQKFIQNQKPSLQTYLQSLLGQDGVQYLERFIDERIAALNSGTPIDDEFEKEIRVNEMKSLKASHLVRENANDVIGLLKDKVHSIALKERLGRLTPKEIRRVSSRKPHPFYDDGTLSFDTQQWMTEDKVVRDGETTSSSVVEETTDLIDLSDNLLLTSNDKANDSPRPSCTSGRAATASPAKLADTPPHHLSLQFLDFDPFASIPSITSSPPSPVNLSVPKDCWQRFD</sequence>
<dbReference type="SMART" id="SM00799">
    <property type="entry name" value="DENN"/>
    <property type="match status" value="1"/>
</dbReference>
<dbReference type="PROSITE" id="PS50211">
    <property type="entry name" value="DENN"/>
    <property type="match status" value="1"/>
</dbReference>
<dbReference type="SMART" id="SM00801">
    <property type="entry name" value="dDENN"/>
    <property type="match status" value="1"/>
</dbReference>
<protein>
    <submittedName>
        <fullName evidence="5">UDENN domain-containing protein</fullName>
    </submittedName>
</protein>
<dbReference type="InterPro" id="IPR043153">
    <property type="entry name" value="DENN_C"/>
</dbReference>
<dbReference type="PANTHER" id="PTHR13196">
    <property type="entry name" value="DENN DOMAIN-CONTAINING"/>
    <property type="match status" value="1"/>
</dbReference>
<accession>A0A1I8EZN0</accession>
<dbReference type="InterPro" id="IPR005112">
    <property type="entry name" value="dDENN_dom"/>
</dbReference>
<evidence type="ECO:0000256" key="1">
    <source>
        <dbReference type="ARBA" id="ARBA00004132"/>
    </source>
</evidence>
<dbReference type="SMART" id="SM00800">
    <property type="entry name" value="uDENN"/>
    <property type="match status" value="1"/>
</dbReference>
<keyword evidence="2" id="KW-0968">Cytoplasmic vesicle</keyword>
<feature type="domain" description="UDENN" evidence="4">
    <location>
        <begin position="29"/>
        <end position="421"/>
    </location>
</feature>
<evidence type="ECO:0000256" key="3">
    <source>
        <dbReference type="SAM" id="MobiDB-lite"/>
    </source>
</evidence>
<dbReference type="AlphaFoldDB" id="A0A1I8EZN0"/>
<dbReference type="GO" id="GO:0005829">
    <property type="term" value="C:cytosol"/>
    <property type="evidence" value="ECO:0007669"/>
    <property type="project" value="TreeGrafter"/>
</dbReference>
<dbReference type="Pfam" id="PF02141">
    <property type="entry name" value="DENN"/>
    <property type="match status" value="1"/>
</dbReference>
<dbReference type="WBParaSite" id="maker-PairedContig_762-snap-gene-0.20-mRNA-1">
    <property type="protein sequence ID" value="maker-PairedContig_762-snap-gene-0.20-mRNA-1"/>
    <property type="gene ID" value="maker-PairedContig_762-snap-gene-0.20"/>
</dbReference>
<organism evidence="5">
    <name type="scientific">Wuchereria bancrofti</name>
    <dbReference type="NCBI Taxonomy" id="6293"/>
    <lineage>
        <taxon>Eukaryota</taxon>
        <taxon>Metazoa</taxon>
        <taxon>Ecdysozoa</taxon>
        <taxon>Nematoda</taxon>
        <taxon>Chromadorea</taxon>
        <taxon>Rhabditida</taxon>
        <taxon>Spirurina</taxon>
        <taxon>Spiruromorpha</taxon>
        <taxon>Filarioidea</taxon>
        <taxon>Onchocercidae</taxon>
        <taxon>Wuchereria</taxon>
    </lineage>
</organism>
<dbReference type="InterPro" id="IPR040032">
    <property type="entry name" value="DENND1A/B/C"/>
</dbReference>
<evidence type="ECO:0000256" key="2">
    <source>
        <dbReference type="ARBA" id="ARBA00023329"/>
    </source>
</evidence>
<feature type="region of interest" description="Disordered" evidence="3">
    <location>
        <begin position="536"/>
        <end position="563"/>
    </location>
</feature>
<dbReference type="STRING" id="6293.A0A1I8EZN0"/>
<dbReference type="GO" id="GO:0032456">
    <property type="term" value="P:endocytic recycling"/>
    <property type="evidence" value="ECO:0007669"/>
    <property type="project" value="TreeGrafter"/>
</dbReference>
<dbReference type="GO" id="GO:0030136">
    <property type="term" value="C:clathrin-coated vesicle"/>
    <property type="evidence" value="ECO:0007669"/>
    <property type="project" value="UniProtKB-SubCell"/>
</dbReference>